<accession>A0A4R4W2G6</accession>
<dbReference type="InterPro" id="IPR001633">
    <property type="entry name" value="EAL_dom"/>
</dbReference>
<dbReference type="Proteomes" id="UP000295674">
    <property type="component" value="Unassembled WGS sequence"/>
</dbReference>
<dbReference type="PANTHER" id="PTHR44757:SF2">
    <property type="entry name" value="BIOFILM ARCHITECTURE MAINTENANCE PROTEIN MBAA"/>
    <property type="match status" value="1"/>
</dbReference>
<proteinExistence type="predicted"/>
<evidence type="ECO:0000259" key="2">
    <source>
        <dbReference type="PROSITE" id="PS50113"/>
    </source>
</evidence>
<dbReference type="InterPro" id="IPR035919">
    <property type="entry name" value="EAL_sf"/>
</dbReference>
<name>A0A4R4W2G6_9PSEU</name>
<sequence length="689" mass="75782">MHMTEVHGVADVSAFVGPFGRSLDNYAVYTLDATGTVTSWNHGAERIMGATASEVIGSSTKAFYTPEQITHGHPEKSLEQAREHGSHVYEDWRVRKDGSWFWANVVISALWSPEGDLLGYAKLTRDDTALHQQVETSLRQFRDLYELAPVAIGLFDRFGHVIDSNTALCELLKYSPDELQGMHVTALLDPDTPRLDDIAASFANGAPPDDQAVYERALSRPDGRPVHCELHIAKSQQSSGDPFWLVVFEDITDRRREAESLRYWAYHDELTGLWNRAAIPQLVADTDVARAAVLYCDIKNFNRINEALGYEAGDEVLIAVAQRLRDKLPTGWSVARTAADEFALVCPDVAAEGEISEIVTTVADLMHATIPVREQRVQVSAMIGAAVGSECGGTSAEDLVRWAFSSLQEAKKAGLSTIAFAERKLIDSIDDQLELETELRDAIDNDELALHYQPVVGADGTIRTCESLLRWEHPERGMLSPGTILPVAERAGMLADLDAWVLGRALHDAASWPVPPGGKPVSVAVNVAELMPGYPTFNDLLERLVSETGIAWDRIVIELVETAIVDVPSRMHDSMNDLRALGVRFSVDDFGTGYSSLTRIRDFPAQSIKIDRTFVQDITTSRVDRMLVSAVTDLAGALDCVTVAEGVETPEQFEALRSMEVDAYQGWLFSKAVPGPELARLIEAGPITW</sequence>
<gene>
    <name evidence="5" type="ORF">E1181_02155</name>
</gene>
<dbReference type="Gene3D" id="3.30.70.270">
    <property type="match status" value="1"/>
</dbReference>
<dbReference type="InterPro" id="IPR052155">
    <property type="entry name" value="Biofilm_reg_signaling"/>
</dbReference>
<dbReference type="EMBL" id="SMKS01000002">
    <property type="protein sequence ID" value="TDD10063.1"/>
    <property type="molecule type" value="Genomic_DNA"/>
</dbReference>
<dbReference type="Gene3D" id="3.20.20.450">
    <property type="entry name" value="EAL domain"/>
    <property type="match status" value="1"/>
</dbReference>
<protein>
    <submittedName>
        <fullName evidence="5">Phosphodiesterase</fullName>
    </submittedName>
</protein>
<dbReference type="PROSITE" id="PS50113">
    <property type="entry name" value="PAC"/>
    <property type="match status" value="1"/>
</dbReference>
<dbReference type="InterPro" id="IPR000700">
    <property type="entry name" value="PAS-assoc_C"/>
</dbReference>
<evidence type="ECO:0000259" key="4">
    <source>
        <dbReference type="PROSITE" id="PS50887"/>
    </source>
</evidence>
<dbReference type="Pfam" id="PF00563">
    <property type="entry name" value="EAL"/>
    <property type="match status" value="1"/>
</dbReference>
<reference evidence="5 6" key="1">
    <citation type="submission" date="2019-03" db="EMBL/GenBank/DDBJ databases">
        <title>Draft genome sequences of novel Actinobacteria.</title>
        <authorList>
            <person name="Sahin N."/>
            <person name="Ay H."/>
            <person name="Saygin H."/>
        </authorList>
    </citation>
    <scope>NUCLEOTIDE SEQUENCE [LARGE SCALE GENOMIC DNA]</scope>
    <source>
        <strain evidence="5 6">16K309</strain>
    </source>
</reference>
<feature type="domain" description="PAS" evidence="1">
    <location>
        <begin position="137"/>
        <end position="191"/>
    </location>
</feature>
<dbReference type="Pfam" id="PF13426">
    <property type="entry name" value="PAS_9"/>
    <property type="match status" value="2"/>
</dbReference>
<feature type="domain" description="GGDEF" evidence="4">
    <location>
        <begin position="289"/>
        <end position="423"/>
    </location>
</feature>
<organism evidence="5 6">
    <name type="scientific">Saccharopolyspora terrae</name>
    <dbReference type="NCBI Taxonomy" id="2530384"/>
    <lineage>
        <taxon>Bacteria</taxon>
        <taxon>Bacillati</taxon>
        <taxon>Actinomycetota</taxon>
        <taxon>Actinomycetes</taxon>
        <taxon>Pseudonocardiales</taxon>
        <taxon>Pseudonocardiaceae</taxon>
        <taxon>Saccharopolyspora</taxon>
    </lineage>
</organism>
<dbReference type="InterPro" id="IPR000014">
    <property type="entry name" value="PAS"/>
</dbReference>
<evidence type="ECO:0000313" key="6">
    <source>
        <dbReference type="Proteomes" id="UP000295674"/>
    </source>
</evidence>
<dbReference type="SMART" id="SM00267">
    <property type="entry name" value="GGDEF"/>
    <property type="match status" value="1"/>
</dbReference>
<evidence type="ECO:0000259" key="1">
    <source>
        <dbReference type="PROSITE" id="PS50112"/>
    </source>
</evidence>
<dbReference type="NCBIfam" id="TIGR00229">
    <property type="entry name" value="sensory_box"/>
    <property type="match status" value="2"/>
</dbReference>
<dbReference type="SUPFAM" id="SSF55073">
    <property type="entry name" value="Nucleotide cyclase"/>
    <property type="match status" value="1"/>
</dbReference>
<dbReference type="NCBIfam" id="TIGR00254">
    <property type="entry name" value="GGDEF"/>
    <property type="match status" value="1"/>
</dbReference>
<dbReference type="InterPro" id="IPR000160">
    <property type="entry name" value="GGDEF_dom"/>
</dbReference>
<dbReference type="SUPFAM" id="SSF55785">
    <property type="entry name" value="PYP-like sensor domain (PAS domain)"/>
    <property type="match status" value="2"/>
</dbReference>
<dbReference type="CDD" id="cd00130">
    <property type="entry name" value="PAS"/>
    <property type="match status" value="2"/>
</dbReference>
<dbReference type="SUPFAM" id="SSF141868">
    <property type="entry name" value="EAL domain-like"/>
    <property type="match status" value="1"/>
</dbReference>
<dbReference type="AlphaFoldDB" id="A0A4R4W2G6"/>
<evidence type="ECO:0000313" key="5">
    <source>
        <dbReference type="EMBL" id="TDD10063.1"/>
    </source>
</evidence>
<dbReference type="InterPro" id="IPR043128">
    <property type="entry name" value="Rev_trsase/Diguanyl_cyclase"/>
</dbReference>
<dbReference type="PROSITE" id="PS50883">
    <property type="entry name" value="EAL"/>
    <property type="match status" value="1"/>
</dbReference>
<dbReference type="InterPro" id="IPR029787">
    <property type="entry name" value="Nucleotide_cyclase"/>
</dbReference>
<feature type="domain" description="PAC" evidence="2">
    <location>
        <begin position="212"/>
        <end position="263"/>
    </location>
</feature>
<comment type="caution">
    <text evidence="5">The sequence shown here is derived from an EMBL/GenBank/DDBJ whole genome shotgun (WGS) entry which is preliminary data.</text>
</comment>
<dbReference type="InterPro" id="IPR035965">
    <property type="entry name" value="PAS-like_dom_sf"/>
</dbReference>
<dbReference type="PROSITE" id="PS50112">
    <property type="entry name" value="PAS"/>
    <property type="match status" value="2"/>
</dbReference>
<dbReference type="Gene3D" id="3.30.450.20">
    <property type="entry name" value="PAS domain"/>
    <property type="match status" value="2"/>
</dbReference>
<dbReference type="CDD" id="cd01948">
    <property type="entry name" value="EAL"/>
    <property type="match status" value="1"/>
</dbReference>
<dbReference type="PROSITE" id="PS50887">
    <property type="entry name" value="GGDEF"/>
    <property type="match status" value="1"/>
</dbReference>
<dbReference type="SMART" id="SM00091">
    <property type="entry name" value="PAS"/>
    <property type="match status" value="2"/>
</dbReference>
<dbReference type="SMART" id="SM00052">
    <property type="entry name" value="EAL"/>
    <property type="match status" value="1"/>
</dbReference>
<evidence type="ECO:0000259" key="3">
    <source>
        <dbReference type="PROSITE" id="PS50883"/>
    </source>
</evidence>
<keyword evidence="6" id="KW-1185">Reference proteome</keyword>
<dbReference type="PANTHER" id="PTHR44757">
    <property type="entry name" value="DIGUANYLATE CYCLASE DGCP"/>
    <property type="match status" value="1"/>
</dbReference>
<dbReference type="OrthoDB" id="23692at2"/>
<feature type="domain" description="PAS" evidence="1">
    <location>
        <begin position="28"/>
        <end position="85"/>
    </location>
</feature>
<dbReference type="CDD" id="cd01949">
    <property type="entry name" value="GGDEF"/>
    <property type="match status" value="1"/>
</dbReference>
<feature type="domain" description="EAL" evidence="3">
    <location>
        <begin position="432"/>
        <end position="686"/>
    </location>
</feature>
<dbReference type="Pfam" id="PF00990">
    <property type="entry name" value="GGDEF"/>
    <property type="match status" value="1"/>
</dbReference>